<evidence type="ECO:0000256" key="2">
    <source>
        <dbReference type="ARBA" id="ARBA00023015"/>
    </source>
</evidence>
<dbReference type="Gene3D" id="1.10.10.10">
    <property type="entry name" value="Winged helix-like DNA-binding domain superfamily/Winged helix DNA-binding domain"/>
    <property type="match status" value="1"/>
</dbReference>
<dbReference type="InterPro" id="IPR036390">
    <property type="entry name" value="WH_DNA-bd_sf"/>
</dbReference>
<dbReference type="GeneID" id="70581026"/>
<dbReference type="PROSITE" id="PS50931">
    <property type="entry name" value="HTH_LYSR"/>
    <property type="match status" value="1"/>
</dbReference>
<gene>
    <name evidence="6" type="ORF">Fi14EGH31_25860</name>
</gene>
<dbReference type="EMBL" id="AP024085">
    <property type="protein sequence ID" value="BCL58874.1"/>
    <property type="molecule type" value="Genomic_DNA"/>
</dbReference>
<evidence type="ECO:0000313" key="6">
    <source>
        <dbReference type="EMBL" id="BCL58874.1"/>
    </source>
</evidence>
<feature type="domain" description="HTH lysR-type" evidence="5">
    <location>
        <begin position="2"/>
        <end position="59"/>
    </location>
</feature>
<dbReference type="InterPro" id="IPR036388">
    <property type="entry name" value="WH-like_DNA-bd_sf"/>
</dbReference>
<dbReference type="AlphaFoldDB" id="A0A7I8E5G1"/>
<comment type="similarity">
    <text evidence="1">Belongs to the LysR transcriptional regulatory family.</text>
</comment>
<evidence type="ECO:0000256" key="3">
    <source>
        <dbReference type="ARBA" id="ARBA00023125"/>
    </source>
</evidence>
<keyword evidence="3" id="KW-0238">DNA-binding</keyword>
<dbReference type="PANTHER" id="PTHR30126">
    <property type="entry name" value="HTH-TYPE TRANSCRIPTIONAL REGULATOR"/>
    <property type="match status" value="1"/>
</dbReference>
<dbReference type="GO" id="GO:0003700">
    <property type="term" value="F:DNA-binding transcription factor activity"/>
    <property type="evidence" value="ECO:0007669"/>
    <property type="project" value="InterPro"/>
</dbReference>
<dbReference type="PANTHER" id="PTHR30126:SF40">
    <property type="entry name" value="HTH-TYPE TRANSCRIPTIONAL REGULATOR GLTR"/>
    <property type="match status" value="1"/>
</dbReference>
<dbReference type="Proteomes" id="UP000593842">
    <property type="component" value="Chromosome"/>
</dbReference>
<evidence type="ECO:0000256" key="4">
    <source>
        <dbReference type="ARBA" id="ARBA00023163"/>
    </source>
</evidence>
<name>A0A7I8E5G1_9FIRM</name>
<protein>
    <recommendedName>
        <fullName evidence="5">HTH lysR-type domain-containing protein</fullName>
    </recommendedName>
</protein>
<dbReference type="SUPFAM" id="SSF46785">
    <property type="entry name" value="Winged helix' DNA-binding domain"/>
    <property type="match status" value="1"/>
</dbReference>
<dbReference type="Pfam" id="PF00126">
    <property type="entry name" value="HTH_1"/>
    <property type="match status" value="1"/>
</dbReference>
<evidence type="ECO:0000313" key="7">
    <source>
        <dbReference type="Proteomes" id="UP000593842"/>
    </source>
</evidence>
<keyword evidence="2" id="KW-0805">Transcription regulation</keyword>
<dbReference type="KEGG" id="fit:Fi14EGH31_25860"/>
<evidence type="ECO:0000256" key="1">
    <source>
        <dbReference type="ARBA" id="ARBA00009437"/>
    </source>
</evidence>
<accession>A0A7I8E5G1</accession>
<dbReference type="PRINTS" id="PR00039">
    <property type="entry name" value="HTHLYSR"/>
</dbReference>
<sequence>MIEFNQLKHLVAIAKNKTISKAAEELLISQPGLTKSMQRLEEDLGLSLFNRKKNKIELNDNGLLAVEFAKKLLDGREEMIKELTKHNQNYLSFASCAPAPLWGIEYTFQTNTNSQFESFLIQDE</sequence>
<keyword evidence="4" id="KW-0804">Transcription</keyword>
<dbReference type="InterPro" id="IPR000847">
    <property type="entry name" value="LysR_HTH_N"/>
</dbReference>
<reference evidence="7" key="1">
    <citation type="submission" date="2020-09" db="EMBL/GenBank/DDBJ databases">
        <title>Complete genome sequencing of Faecalibacillus intestinalis strain 14EGH31.</title>
        <authorList>
            <person name="Sakamoto M."/>
            <person name="Murakami T."/>
            <person name="Mori H."/>
        </authorList>
    </citation>
    <scope>NUCLEOTIDE SEQUENCE [LARGE SCALE GENOMIC DNA]</scope>
    <source>
        <strain evidence="7">14EGH31</strain>
    </source>
</reference>
<evidence type="ECO:0000259" key="5">
    <source>
        <dbReference type="PROSITE" id="PS50931"/>
    </source>
</evidence>
<dbReference type="RefSeq" id="WP_200764934.1">
    <property type="nucleotide sequence ID" value="NZ_AP024085.1"/>
</dbReference>
<proteinExistence type="inferred from homology"/>
<organism evidence="6 7">
    <name type="scientific">Faecalibacillus intestinalis</name>
    <dbReference type="NCBI Taxonomy" id="1982626"/>
    <lineage>
        <taxon>Bacteria</taxon>
        <taxon>Bacillati</taxon>
        <taxon>Bacillota</taxon>
        <taxon>Erysipelotrichia</taxon>
        <taxon>Erysipelotrichales</taxon>
        <taxon>Coprobacillaceae</taxon>
        <taxon>Faecalibacillus</taxon>
    </lineage>
</organism>
<dbReference type="GO" id="GO:0000976">
    <property type="term" value="F:transcription cis-regulatory region binding"/>
    <property type="evidence" value="ECO:0007669"/>
    <property type="project" value="TreeGrafter"/>
</dbReference>